<dbReference type="Proteomes" id="UP001151287">
    <property type="component" value="Unassembled WGS sequence"/>
</dbReference>
<organism evidence="2 3">
    <name type="scientific">Rhynchospora breviuscula</name>
    <dbReference type="NCBI Taxonomy" id="2022672"/>
    <lineage>
        <taxon>Eukaryota</taxon>
        <taxon>Viridiplantae</taxon>
        <taxon>Streptophyta</taxon>
        <taxon>Embryophyta</taxon>
        <taxon>Tracheophyta</taxon>
        <taxon>Spermatophyta</taxon>
        <taxon>Magnoliopsida</taxon>
        <taxon>Liliopsida</taxon>
        <taxon>Poales</taxon>
        <taxon>Cyperaceae</taxon>
        <taxon>Cyperoideae</taxon>
        <taxon>Rhynchosporeae</taxon>
        <taxon>Rhynchospora</taxon>
    </lineage>
</organism>
<accession>A0A9Q0C9R9</accession>
<name>A0A9Q0C9R9_9POAL</name>
<dbReference type="Pfam" id="PF07734">
    <property type="entry name" value="FBA_1"/>
    <property type="match status" value="1"/>
</dbReference>
<reference evidence="2" key="1">
    <citation type="journal article" date="2022" name="Cell">
        <title>Repeat-based holocentromeres influence genome architecture and karyotype evolution.</title>
        <authorList>
            <person name="Hofstatter P.G."/>
            <person name="Thangavel G."/>
            <person name="Lux T."/>
            <person name="Neumann P."/>
            <person name="Vondrak T."/>
            <person name="Novak P."/>
            <person name="Zhang M."/>
            <person name="Costa L."/>
            <person name="Castellani M."/>
            <person name="Scott A."/>
            <person name="Toegelov H."/>
            <person name="Fuchs J."/>
            <person name="Mata-Sucre Y."/>
            <person name="Dias Y."/>
            <person name="Vanzela A.L.L."/>
            <person name="Huettel B."/>
            <person name="Almeida C.C.S."/>
            <person name="Simkova H."/>
            <person name="Souza G."/>
            <person name="Pedrosa-Harand A."/>
            <person name="Macas J."/>
            <person name="Mayer K.F.X."/>
            <person name="Houben A."/>
            <person name="Marques A."/>
        </authorList>
    </citation>
    <scope>NUCLEOTIDE SEQUENCE</scope>
    <source>
        <strain evidence="2">RhyBre1mFocal</strain>
    </source>
</reference>
<evidence type="ECO:0000313" key="2">
    <source>
        <dbReference type="EMBL" id="KAJ1689920.1"/>
    </source>
</evidence>
<dbReference type="PANTHER" id="PTHR31672">
    <property type="entry name" value="BNACNNG10540D PROTEIN"/>
    <property type="match status" value="1"/>
</dbReference>
<dbReference type="PANTHER" id="PTHR31672:SF13">
    <property type="entry name" value="F-BOX PROTEIN CPR30-LIKE"/>
    <property type="match status" value="1"/>
</dbReference>
<comment type="caution">
    <text evidence="2">The sequence shown here is derived from an EMBL/GenBank/DDBJ whole genome shotgun (WGS) entry which is preliminary data.</text>
</comment>
<protein>
    <recommendedName>
        <fullName evidence="1">F-box associated beta-propeller type 1 domain-containing protein</fullName>
    </recommendedName>
</protein>
<dbReference type="InterPro" id="IPR050796">
    <property type="entry name" value="SCF_F-box_component"/>
</dbReference>
<dbReference type="AlphaFoldDB" id="A0A9Q0C9R9"/>
<feature type="domain" description="F-box associated beta-propeller type 1" evidence="1">
    <location>
        <begin position="94"/>
        <end position="219"/>
    </location>
</feature>
<dbReference type="EMBL" id="JAMQYH010000004">
    <property type="protein sequence ID" value="KAJ1689920.1"/>
    <property type="molecule type" value="Genomic_DNA"/>
</dbReference>
<keyword evidence="3" id="KW-1185">Reference proteome</keyword>
<sequence length="384" mass="43934">MAPPSKKPEKELPEHLIHQLLLPRLPFKCLRRIMCTSTNLHSLINADAQFAADQARWAAISRSSFVYMSRSGLFFFPDPSLVGVPDPSLSFLEPTPSSEIKLICSTNGILLLCGEFGGLKSLCVCNPATQEKAFVPDKNMTKDYGRWEMGLCYDPWESLDRYTIVTPIFHCKGDGKDYQFDVFSSDTGEWTLSSWSVYVDTEYVPCKPICAKGVIYWECGNYLLWYDTRKNLAGSITLPAMDGLIDIGVCENELVCCHSWARGIEVWRLTGGSCWERLHWVNWDGVIDHAYSFCHRMQLRGTSQSEMFYCRRFIRPVGFDGQFVYIAVRLKFRDRTERIFAWDTKTGRVEKKGVITIRGKCRADQVFNYANSMARMPQILSRTS</sequence>
<evidence type="ECO:0000259" key="1">
    <source>
        <dbReference type="Pfam" id="PF07734"/>
    </source>
</evidence>
<dbReference type="OrthoDB" id="765391at2759"/>
<proteinExistence type="predicted"/>
<dbReference type="InterPro" id="IPR006527">
    <property type="entry name" value="F-box-assoc_dom_typ1"/>
</dbReference>
<gene>
    <name evidence="2" type="ORF">LUZ63_014075</name>
</gene>
<evidence type="ECO:0000313" key="3">
    <source>
        <dbReference type="Proteomes" id="UP001151287"/>
    </source>
</evidence>